<accession>A0A108U831</accession>
<evidence type="ECO:0000313" key="1">
    <source>
        <dbReference type="EMBL" id="KWS04291.1"/>
    </source>
</evidence>
<reference evidence="1 2" key="1">
    <citation type="journal article" date="2014" name="Genome Announc.">
        <title>Draft Genome Sequence of Lysobacter capsici AZ78, a Bacterium Antagonistic to Plant-Pathogenic Oomycetes.</title>
        <authorList>
            <person name="Puopolo G."/>
            <person name="Sonego P."/>
            <person name="Engelen K."/>
            <person name="Pertot I."/>
        </authorList>
    </citation>
    <scope>NUCLEOTIDE SEQUENCE [LARGE SCALE GENOMIC DNA]</scope>
    <source>
        <strain evidence="1 2">AZ78</strain>
    </source>
</reference>
<evidence type="ECO:0008006" key="3">
    <source>
        <dbReference type="Google" id="ProtNLM"/>
    </source>
</evidence>
<comment type="caution">
    <text evidence="1">The sequence shown here is derived from an EMBL/GenBank/DDBJ whole genome shotgun (WGS) entry which is preliminary data.</text>
</comment>
<sequence length="195" mass="20783">MTCVKPDAIGLASALIILLTACGAKSPETGAAPVPAVAAAPVDVSKGPATATVSADGEVIAIKVPERTIELSVADVFGMQKTKFDTAIIVAQGHQGDRYDVLLRAEAPSDPKQDGGRCAKGREISMRHIAFDTGSTTTSSSSDFESCLNRLRVVAERREPDGRLEYDLKQGHEDGSESDVYLHYETVDFKKSINF</sequence>
<gene>
    <name evidence="1" type="ORF">AZ78_1840</name>
</gene>
<protein>
    <recommendedName>
        <fullName evidence="3">Lipoprotein</fullName>
    </recommendedName>
</protein>
<name>A0A108U831_9GAMM</name>
<proteinExistence type="predicted"/>
<dbReference type="AlphaFoldDB" id="A0A108U831"/>
<dbReference type="Proteomes" id="UP000023435">
    <property type="component" value="Unassembled WGS sequence"/>
</dbReference>
<organism evidence="1 2">
    <name type="scientific">Lysobacter capsici AZ78</name>
    <dbReference type="NCBI Taxonomy" id="1444315"/>
    <lineage>
        <taxon>Bacteria</taxon>
        <taxon>Pseudomonadati</taxon>
        <taxon>Pseudomonadota</taxon>
        <taxon>Gammaproteobacteria</taxon>
        <taxon>Lysobacterales</taxon>
        <taxon>Lysobacteraceae</taxon>
        <taxon>Lysobacter</taxon>
    </lineage>
</organism>
<evidence type="ECO:0000313" key="2">
    <source>
        <dbReference type="Proteomes" id="UP000023435"/>
    </source>
</evidence>
<dbReference type="PROSITE" id="PS51257">
    <property type="entry name" value="PROKAR_LIPOPROTEIN"/>
    <property type="match status" value="1"/>
</dbReference>
<keyword evidence="2" id="KW-1185">Reference proteome</keyword>
<dbReference type="EMBL" id="JAJA02000001">
    <property type="protein sequence ID" value="KWS04291.1"/>
    <property type="molecule type" value="Genomic_DNA"/>
</dbReference>